<dbReference type="InterPro" id="IPR011033">
    <property type="entry name" value="PRC_barrel-like_sf"/>
</dbReference>
<comment type="domain">
    <text evidence="5">The PRC barrel domain binds ribosomal protein uS19.</text>
</comment>
<comment type="caution">
    <text evidence="8">The sequence shown here is derived from an EMBL/GenBank/DDBJ whole genome shotgun (WGS) entry which is preliminary data.</text>
</comment>
<dbReference type="SUPFAM" id="SSF50346">
    <property type="entry name" value="PRC-barrel domain"/>
    <property type="match status" value="1"/>
</dbReference>
<dbReference type="HAMAP" id="MF_00014">
    <property type="entry name" value="Ribosome_mat_RimM"/>
    <property type="match status" value="1"/>
</dbReference>
<dbReference type="InterPro" id="IPR036976">
    <property type="entry name" value="RimM_N_sf"/>
</dbReference>
<dbReference type="InterPro" id="IPR011961">
    <property type="entry name" value="RimM"/>
</dbReference>
<feature type="domain" description="RimM N-terminal" evidence="6">
    <location>
        <begin position="4"/>
        <end position="83"/>
    </location>
</feature>
<dbReference type="RefSeq" id="WP_379956216.1">
    <property type="nucleotide sequence ID" value="NZ_JAUYVI010000004.1"/>
</dbReference>
<comment type="function">
    <text evidence="5">An accessory protein needed during the final step in the assembly of 30S ribosomal subunit, possibly for assembly of the head region. Essential for efficient processing of 16S rRNA. May be needed both before and after RbfA during the maturation of 16S rRNA. It has affinity for free ribosomal 30S subunits but not for 70S ribosomes.</text>
</comment>
<evidence type="ECO:0000259" key="7">
    <source>
        <dbReference type="Pfam" id="PF24986"/>
    </source>
</evidence>
<keyword evidence="9" id="KW-1185">Reference proteome</keyword>
<dbReference type="Gene3D" id="2.40.30.60">
    <property type="entry name" value="RimM"/>
    <property type="match status" value="1"/>
</dbReference>
<evidence type="ECO:0000256" key="2">
    <source>
        <dbReference type="ARBA" id="ARBA00022517"/>
    </source>
</evidence>
<evidence type="ECO:0000313" key="8">
    <source>
        <dbReference type="EMBL" id="MDQ7248732.1"/>
    </source>
</evidence>
<proteinExistence type="inferred from homology"/>
<name>A0ABU0YLZ7_9PROT</name>
<accession>A0ABU0YLZ7</accession>
<feature type="domain" description="Ribosome maturation factor RimM PRC barrel" evidence="7">
    <location>
        <begin position="97"/>
        <end position="163"/>
    </location>
</feature>
<keyword evidence="2 5" id="KW-0690">Ribosome biogenesis</keyword>
<dbReference type="NCBIfam" id="TIGR02273">
    <property type="entry name" value="16S_RimM"/>
    <property type="match status" value="1"/>
</dbReference>
<keyword evidence="3 5" id="KW-0698">rRNA processing</keyword>
<evidence type="ECO:0000256" key="4">
    <source>
        <dbReference type="ARBA" id="ARBA00023186"/>
    </source>
</evidence>
<comment type="subcellular location">
    <subcellularLocation>
        <location evidence="5">Cytoplasm</location>
    </subcellularLocation>
</comment>
<comment type="subunit">
    <text evidence="5">Binds ribosomal protein uS19.</text>
</comment>
<reference evidence="9" key="1">
    <citation type="submission" date="2023-08" db="EMBL/GenBank/DDBJ databases">
        <title>Rhodospirillaceae gen. nov., a novel taxon isolated from the Yangtze River Yuezi River estuary sludge.</title>
        <authorList>
            <person name="Ruan L."/>
        </authorList>
    </citation>
    <scope>NUCLEOTIDE SEQUENCE [LARGE SCALE GENOMIC DNA]</scope>
    <source>
        <strain evidence="9">R-7</strain>
    </source>
</reference>
<dbReference type="Pfam" id="PF01782">
    <property type="entry name" value="RimM"/>
    <property type="match status" value="1"/>
</dbReference>
<dbReference type="InterPro" id="IPR009000">
    <property type="entry name" value="Transl_B-barrel_sf"/>
</dbReference>
<keyword evidence="4 5" id="KW-0143">Chaperone</keyword>
<gene>
    <name evidence="5 8" type="primary">rimM</name>
    <name evidence="8" type="ORF">Q8A70_13695</name>
</gene>
<evidence type="ECO:0000259" key="6">
    <source>
        <dbReference type="Pfam" id="PF01782"/>
    </source>
</evidence>
<dbReference type="PANTHER" id="PTHR33692">
    <property type="entry name" value="RIBOSOME MATURATION FACTOR RIMM"/>
    <property type="match status" value="1"/>
</dbReference>
<organism evidence="8 9">
    <name type="scientific">Dongia sedimenti</name>
    <dbReference type="NCBI Taxonomy" id="3064282"/>
    <lineage>
        <taxon>Bacteria</taxon>
        <taxon>Pseudomonadati</taxon>
        <taxon>Pseudomonadota</taxon>
        <taxon>Alphaproteobacteria</taxon>
        <taxon>Rhodospirillales</taxon>
        <taxon>Dongiaceae</taxon>
        <taxon>Dongia</taxon>
    </lineage>
</organism>
<dbReference type="Gene3D" id="2.30.30.240">
    <property type="entry name" value="PRC-barrel domain"/>
    <property type="match status" value="1"/>
</dbReference>
<dbReference type="SUPFAM" id="SSF50447">
    <property type="entry name" value="Translation proteins"/>
    <property type="match status" value="1"/>
</dbReference>
<dbReference type="PANTHER" id="PTHR33692:SF1">
    <property type="entry name" value="RIBOSOME MATURATION FACTOR RIMM"/>
    <property type="match status" value="1"/>
</dbReference>
<protein>
    <recommendedName>
        <fullName evidence="5">Ribosome maturation factor RimM</fullName>
    </recommendedName>
</protein>
<dbReference type="Pfam" id="PF24986">
    <property type="entry name" value="PRC_RimM"/>
    <property type="match status" value="1"/>
</dbReference>
<dbReference type="Proteomes" id="UP001230156">
    <property type="component" value="Unassembled WGS sequence"/>
</dbReference>
<keyword evidence="1 5" id="KW-0963">Cytoplasm</keyword>
<evidence type="ECO:0000313" key="9">
    <source>
        <dbReference type="Proteomes" id="UP001230156"/>
    </source>
</evidence>
<comment type="similarity">
    <text evidence="5">Belongs to the RimM family.</text>
</comment>
<evidence type="ECO:0000256" key="3">
    <source>
        <dbReference type="ARBA" id="ARBA00022552"/>
    </source>
</evidence>
<evidence type="ECO:0000256" key="5">
    <source>
        <dbReference type="HAMAP-Rule" id="MF_00014"/>
    </source>
</evidence>
<dbReference type="InterPro" id="IPR056792">
    <property type="entry name" value="PRC_RimM"/>
</dbReference>
<sequence>MILLGAIAGVHGVRGEVKVKSFTADPLAIAAYGRLYDDQGRSFALKLSSKAAKDAVVIARIDGIADRNAAEALKGTRLYAPRDALPAIEGENEFYASDLVGLAVEDRSGKALGKVVALQDYGAGDILAVGGGTQGDFDLPFADRFVPVVDLAAGKIVVDLPEDFFTAKPVGEEEERGGD</sequence>
<evidence type="ECO:0000256" key="1">
    <source>
        <dbReference type="ARBA" id="ARBA00022490"/>
    </source>
</evidence>
<dbReference type="EMBL" id="JAUYVI010000004">
    <property type="protein sequence ID" value="MDQ7248732.1"/>
    <property type="molecule type" value="Genomic_DNA"/>
</dbReference>
<dbReference type="InterPro" id="IPR002676">
    <property type="entry name" value="RimM_N"/>
</dbReference>